<evidence type="ECO:0000313" key="2">
    <source>
        <dbReference type="Proteomes" id="UP001246690"/>
    </source>
</evidence>
<dbReference type="RefSeq" id="WP_309876319.1">
    <property type="nucleotide sequence ID" value="NZ_CP133838.1"/>
</dbReference>
<evidence type="ECO:0000313" key="1">
    <source>
        <dbReference type="EMBL" id="WMY73834.1"/>
    </source>
</evidence>
<gene>
    <name evidence="1" type="ORF">RHD99_20735</name>
</gene>
<name>A0ABY9S8J5_9ENTR</name>
<accession>A0ABY9S8J5</accession>
<dbReference type="EMBL" id="CP133838">
    <property type="protein sequence ID" value="WMY73834.1"/>
    <property type="molecule type" value="Genomic_DNA"/>
</dbReference>
<protein>
    <submittedName>
        <fullName evidence="1">5'-nucleotidase</fullName>
    </submittedName>
</protein>
<reference evidence="1 2" key="1">
    <citation type="submission" date="2023-09" db="EMBL/GenBank/DDBJ databases">
        <title>Buttiauxella selenatireducens sp. nov., isolated from the rhizosphere of Cardamine hupingshanesis.</title>
        <authorList>
            <person name="Zhang S."/>
            <person name="Xu Z."/>
            <person name="Wang H."/>
            <person name="Guo Y."/>
        </authorList>
    </citation>
    <scope>NUCLEOTIDE SEQUENCE [LARGE SCALE GENOMIC DNA]</scope>
    <source>
        <strain evidence="1 2">R73</strain>
    </source>
</reference>
<dbReference type="InterPro" id="IPR010394">
    <property type="entry name" value="5-nucleotidase"/>
</dbReference>
<dbReference type="PANTHER" id="PTHR31367:SF5">
    <property type="entry name" value="CYTOSOLIC 5'-NUCLEOTIDASE 1A"/>
    <property type="match status" value="1"/>
</dbReference>
<organism evidence="1 2">
    <name type="scientific">Buttiauxella selenatireducens</name>
    <dbReference type="NCBI Taxonomy" id="3073902"/>
    <lineage>
        <taxon>Bacteria</taxon>
        <taxon>Pseudomonadati</taxon>
        <taxon>Pseudomonadota</taxon>
        <taxon>Gammaproteobacteria</taxon>
        <taxon>Enterobacterales</taxon>
        <taxon>Enterobacteriaceae</taxon>
        <taxon>Buttiauxella</taxon>
    </lineage>
</organism>
<dbReference type="PANTHER" id="PTHR31367">
    <property type="entry name" value="CYTOSOLIC 5'-NUCLEOTIDASE 1 FAMILY MEMBER"/>
    <property type="match status" value="1"/>
</dbReference>
<keyword evidence="2" id="KW-1185">Reference proteome</keyword>
<dbReference type="Proteomes" id="UP001246690">
    <property type="component" value="Chromosome"/>
</dbReference>
<proteinExistence type="predicted"/>
<dbReference type="Pfam" id="PF06189">
    <property type="entry name" value="5-nucleotidase"/>
    <property type="match status" value="1"/>
</dbReference>
<sequence>MPYDLSSRLVIGLASSALFDLEESDEIFRTKGEEEYRKFQRENQDVLLSKGVAFPFIRRLLSLNNINPTSPPVEVILLSRNDPDTGLRVMNSIESYGLSITRALFLQGRSPHKYIPALDIELFLSANSQDVNQAVMAGYPAGQILKGNIKDDVLDRELRIAFDFDGVIADDEAEAIFQENRILADFHHHEESKVNVSHNPGPLKEFLKRISDIQKMEEEMEEKDPSYQRILRISIVTARNAPSHKRVINTMRSWGINVNEAFFMGGVEKSKILGIMKPHMFFDDQRLHLDASASVLPSVHIPFGVTNRAK</sequence>